<proteinExistence type="predicted"/>
<sequence>MPRRLEHILKTPASHPAAERAAVSRRQVLPGKRARLSGSVLRGPYLPPERWYEPSHEPSRGFQVVVQDAGKGYRHVVTEEDVRGRLAQLPSWMLDSLEVVQLSQMTRKKRRSPCYGMQWGTTIYLYPIEDNLVEKFTQPPKPAQKIESAMFGGQWEPDKKGGHWNLTWTEEAIRDFYLNNVLIHELGHILDNRNTSYVDRERYAEWFALEHGYKASRRAKLAAAAVKKYVRKRHHN</sequence>
<evidence type="ECO:0000313" key="3">
    <source>
        <dbReference type="Proteomes" id="UP000001887"/>
    </source>
</evidence>
<accession>D2R5W1</accession>
<organism evidence="2 3">
    <name type="scientific">Pirellula staleyi (strain ATCC 27377 / DSM 6068 / ICPB 4128)</name>
    <name type="common">Pirella staleyi</name>
    <dbReference type="NCBI Taxonomy" id="530564"/>
    <lineage>
        <taxon>Bacteria</taxon>
        <taxon>Pseudomonadati</taxon>
        <taxon>Planctomycetota</taxon>
        <taxon>Planctomycetia</taxon>
        <taxon>Pirellulales</taxon>
        <taxon>Pirellulaceae</taxon>
        <taxon>Pirellula</taxon>
    </lineage>
</organism>
<keyword evidence="3" id="KW-1185">Reference proteome</keyword>
<evidence type="ECO:0000313" key="2">
    <source>
        <dbReference type="EMBL" id="ADB19046.1"/>
    </source>
</evidence>
<evidence type="ECO:0000256" key="1">
    <source>
        <dbReference type="SAM" id="MobiDB-lite"/>
    </source>
</evidence>
<dbReference type="eggNOG" id="ENOG5030W1Z">
    <property type="taxonomic scope" value="Bacteria"/>
</dbReference>
<dbReference type="HOGENOM" id="CLU_1174557_0_0_0"/>
<dbReference type="OrthoDB" id="2989328at2"/>
<dbReference type="KEGG" id="psl:Psta_4400"/>
<dbReference type="SUPFAM" id="SSF55486">
    <property type="entry name" value="Metalloproteases ('zincins'), catalytic domain"/>
    <property type="match status" value="1"/>
</dbReference>
<dbReference type="AlphaFoldDB" id="D2R5W1"/>
<feature type="region of interest" description="Disordered" evidence="1">
    <location>
        <begin position="1"/>
        <end position="26"/>
    </location>
</feature>
<dbReference type="Proteomes" id="UP000001887">
    <property type="component" value="Chromosome"/>
</dbReference>
<reference evidence="2 3" key="1">
    <citation type="journal article" date="2009" name="Stand. Genomic Sci.">
        <title>Complete genome sequence of Pirellula staleyi type strain (ATCC 27377).</title>
        <authorList>
            <person name="Clum A."/>
            <person name="Tindall B.J."/>
            <person name="Sikorski J."/>
            <person name="Ivanova N."/>
            <person name="Mavrommatis K."/>
            <person name="Lucas S."/>
            <person name="Glavina del Rio T."/>
            <person name="Nolan M."/>
            <person name="Chen F."/>
            <person name="Tice H."/>
            <person name="Pitluck S."/>
            <person name="Cheng J.F."/>
            <person name="Chertkov O."/>
            <person name="Brettin T."/>
            <person name="Han C."/>
            <person name="Detter J.C."/>
            <person name="Kuske C."/>
            <person name="Bruce D."/>
            <person name="Goodwin L."/>
            <person name="Ovchinikova G."/>
            <person name="Pati A."/>
            <person name="Mikhailova N."/>
            <person name="Chen A."/>
            <person name="Palaniappan K."/>
            <person name="Land M."/>
            <person name="Hauser L."/>
            <person name="Chang Y.J."/>
            <person name="Jeffries C.D."/>
            <person name="Chain P."/>
            <person name="Rohde M."/>
            <person name="Goker M."/>
            <person name="Bristow J."/>
            <person name="Eisen J.A."/>
            <person name="Markowitz V."/>
            <person name="Hugenholtz P."/>
            <person name="Kyrpides N.C."/>
            <person name="Klenk H.P."/>
            <person name="Lapidus A."/>
        </authorList>
    </citation>
    <scope>NUCLEOTIDE SEQUENCE [LARGE SCALE GENOMIC DNA]</scope>
    <source>
        <strain evidence="3">ATCC 27377 / DSM 6068 / ICPB 4128</strain>
    </source>
</reference>
<protein>
    <submittedName>
        <fullName evidence="2">Uncharacterized protein</fullName>
    </submittedName>
</protein>
<dbReference type="EMBL" id="CP001848">
    <property type="protein sequence ID" value="ADB19046.1"/>
    <property type="molecule type" value="Genomic_DNA"/>
</dbReference>
<gene>
    <name evidence="2" type="ordered locus">Psta_4400</name>
</gene>
<name>D2R5W1_PIRSD</name>